<dbReference type="InterPro" id="IPR053185">
    <property type="entry name" value="SET_domain_protein"/>
</dbReference>
<dbReference type="InterPro" id="IPR001214">
    <property type="entry name" value="SET_dom"/>
</dbReference>
<dbReference type="AlphaFoldDB" id="A0A165GHU9"/>
<organism evidence="2 3">
    <name type="scientific">Calocera cornea HHB12733</name>
    <dbReference type="NCBI Taxonomy" id="1353952"/>
    <lineage>
        <taxon>Eukaryota</taxon>
        <taxon>Fungi</taxon>
        <taxon>Dikarya</taxon>
        <taxon>Basidiomycota</taxon>
        <taxon>Agaricomycotina</taxon>
        <taxon>Dacrymycetes</taxon>
        <taxon>Dacrymycetales</taxon>
        <taxon>Dacrymycetaceae</taxon>
        <taxon>Calocera</taxon>
    </lineage>
</organism>
<dbReference type="InParanoid" id="A0A165GHU9"/>
<dbReference type="SUPFAM" id="SSF82199">
    <property type="entry name" value="SET domain"/>
    <property type="match status" value="1"/>
</dbReference>
<dbReference type="OrthoDB" id="265717at2759"/>
<dbReference type="PANTHER" id="PTHR47332:SF2">
    <property type="entry name" value="SET-6"/>
    <property type="match status" value="1"/>
</dbReference>
<evidence type="ECO:0000313" key="2">
    <source>
        <dbReference type="EMBL" id="KZT58089.1"/>
    </source>
</evidence>
<dbReference type="Pfam" id="PF00856">
    <property type="entry name" value="SET"/>
    <property type="match status" value="1"/>
</dbReference>
<dbReference type="PROSITE" id="PS50280">
    <property type="entry name" value="SET"/>
    <property type="match status" value="1"/>
</dbReference>
<dbReference type="CDD" id="cd20071">
    <property type="entry name" value="SET_SMYD"/>
    <property type="match status" value="1"/>
</dbReference>
<protein>
    <submittedName>
        <fullName evidence="2">SET domain-containing protein</fullName>
    </submittedName>
</protein>
<dbReference type="EMBL" id="KV423955">
    <property type="protein sequence ID" value="KZT58089.1"/>
    <property type="molecule type" value="Genomic_DNA"/>
</dbReference>
<gene>
    <name evidence="2" type="ORF">CALCODRAFT_517015</name>
</gene>
<dbReference type="Gene3D" id="2.170.270.10">
    <property type="entry name" value="SET domain"/>
    <property type="match status" value="1"/>
</dbReference>
<feature type="domain" description="SET" evidence="1">
    <location>
        <begin position="1"/>
        <end position="129"/>
    </location>
</feature>
<keyword evidence="3" id="KW-1185">Reference proteome</keyword>
<dbReference type="InterPro" id="IPR046341">
    <property type="entry name" value="SET_dom_sf"/>
</dbReference>
<name>A0A165GHU9_9BASI</name>
<reference evidence="2 3" key="1">
    <citation type="journal article" date="2016" name="Mol. Biol. Evol.">
        <title>Comparative Genomics of Early-Diverging Mushroom-Forming Fungi Provides Insights into the Origins of Lignocellulose Decay Capabilities.</title>
        <authorList>
            <person name="Nagy L.G."/>
            <person name="Riley R."/>
            <person name="Tritt A."/>
            <person name="Adam C."/>
            <person name="Daum C."/>
            <person name="Floudas D."/>
            <person name="Sun H."/>
            <person name="Yadav J.S."/>
            <person name="Pangilinan J."/>
            <person name="Larsson K.H."/>
            <person name="Matsuura K."/>
            <person name="Barry K."/>
            <person name="Labutti K."/>
            <person name="Kuo R."/>
            <person name="Ohm R.A."/>
            <person name="Bhattacharya S.S."/>
            <person name="Shirouzu T."/>
            <person name="Yoshinaga Y."/>
            <person name="Martin F.M."/>
            <person name="Grigoriev I.V."/>
            <person name="Hibbett D.S."/>
        </authorList>
    </citation>
    <scope>NUCLEOTIDE SEQUENCE [LARGE SCALE GENOMIC DNA]</scope>
    <source>
        <strain evidence="2 3">HHB12733</strain>
    </source>
</reference>
<evidence type="ECO:0000313" key="3">
    <source>
        <dbReference type="Proteomes" id="UP000076842"/>
    </source>
</evidence>
<sequence length="266" mass="29687">MVATRNIEAGTFVLREQPLLVACMDARFDASVSLAGMKAPRRETLSNLYNSARGIPGMTELHGIVATNAVGIALPPDGEDHLAVCEFASRVNHSCIPNARYYWDYDNFAVGLVATKHIRAGTEITITYIDPFLPHLDREAHLLSNYGFTCDCLACQKDSPTYRLSETVRMTVNNLLPDADGEGDEDLVRWGGTTKAFVQRILNMLEVEGLQGERAEVIVRFAEFEQRLGNKERAQRMARWALRELAKIEVEDASPDWAAMREIIQG</sequence>
<accession>A0A165GHU9</accession>
<proteinExistence type="predicted"/>
<dbReference type="PANTHER" id="PTHR47332">
    <property type="entry name" value="SET DOMAIN-CONTAINING PROTEIN 5"/>
    <property type="match status" value="1"/>
</dbReference>
<dbReference type="STRING" id="1353952.A0A165GHU9"/>
<evidence type="ECO:0000259" key="1">
    <source>
        <dbReference type="PROSITE" id="PS50280"/>
    </source>
</evidence>
<dbReference type="Proteomes" id="UP000076842">
    <property type="component" value="Unassembled WGS sequence"/>
</dbReference>